<keyword evidence="9" id="KW-0378">Hydrolase</keyword>
<dbReference type="GO" id="GO:0004176">
    <property type="term" value="F:ATP-dependent peptidase activity"/>
    <property type="evidence" value="ECO:0007669"/>
    <property type="project" value="InterPro"/>
</dbReference>
<name>A0A8S1Q8Z6_9CILI</name>
<dbReference type="AlphaFoldDB" id="A0A8S1Q8Z6"/>
<comment type="similarity">
    <text evidence="4">In the N-terminal section; belongs to the AAA ATPase family.</text>
</comment>
<evidence type="ECO:0000256" key="14">
    <source>
        <dbReference type="ARBA" id="ARBA00023128"/>
    </source>
</evidence>
<dbReference type="InterPro" id="IPR003959">
    <property type="entry name" value="ATPase_AAA_core"/>
</dbReference>
<dbReference type="Pfam" id="PF01434">
    <property type="entry name" value="Peptidase_M41"/>
    <property type="match status" value="1"/>
</dbReference>
<evidence type="ECO:0000256" key="15">
    <source>
        <dbReference type="ARBA" id="ARBA00023136"/>
    </source>
</evidence>
<evidence type="ECO:0000256" key="10">
    <source>
        <dbReference type="ARBA" id="ARBA00022833"/>
    </source>
</evidence>
<dbReference type="GO" id="GO:0046872">
    <property type="term" value="F:metal ion binding"/>
    <property type="evidence" value="ECO:0007669"/>
    <property type="project" value="UniProtKB-KW"/>
</dbReference>
<dbReference type="EMBL" id="CAJJDN010000100">
    <property type="protein sequence ID" value="CAD8112129.1"/>
    <property type="molecule type" value="Genomic_DNA"/>
</dbReference>
<dbReference type="Pfam" id="PF00004">
    <property type="entry name" value="AAA"/>
    <property type="match status" value="1"/>
</dbReference>
<keyword evidence="8" id="KW-0547">Nucleotide-binding</keyword>
<evidence type="ECO:0000256" key="8">
    <source>
        <dbReference type="ARBA" id="ARBA00022741"/>
    </source>
</evidence>
<dbReference type="GO" id="GO:0016887">
    <property type="term" value="F:ATP hydrolysis activity"/>
    <property type="evidence" value="ECO:0007669"/>
    <property type="project" value="InterPro"/>
</dbReference>
<dbReference type="PANTHER" id="PTHR43655">
    <property type="entry name" value="ATP-DEPENDENT PROTEASE"/>
    <property type="match status" value="1"/>
</dbReference>
<dbReference type="CDD" id="cd19501">
    <property type="entry name" value="RecA-like_FtsH"/>
    <property type="match status" value="1"/>
</dbReference>
<dbReference type="InterPro" id="IPR041569">
    <property type="entry name" value="AAA_lid_3"/>
</dbReference>
<comment type="caution">
    <text evidence="18">The sequence shown here is derived from an EMBL/GenBank/DDBJ whole genome shotgun (WGS) entry which is preliminary data.</text>
</comment>
<keyword evidence="19" id="KW-1185">Reference proteome</keyword>
<dbReference type="PANTHER" id="PTHR43655:SF2">
    <property type="entry name" value="AFG3 LIKE MATRIX AAA PEPTIDASE SUBUNIT 2, ISOFORM A"/>
    <property type="match status" value="1"/>
</dbReference>
<keyword evidence="7" id="KW-0479">Metal-binding</keyword>
<evidence type="ECO:0000256" key="11">
    <source>
        <dbReference type="ARBA" id="ARBA00022840"/>
    </source>
</evidence>
<comment type="similarity">
    <text evidence="3">In the C-terminal section; belongs to the peptidase M41 family.</text>
</comment>
<accession>A0A8S1Q8Z6</accession>
<dbReference type="InterPro" id="IPR005936">
    <property type="entry name" value="FtsH"/>
</dbReference>
<dbReference type="SMART" id="SM00382">
    <property type="entry name" value="AAA"/>
    <property type="match status" value="1"/>
</dbReference>
<evidence type="ECO:0000259" key="17">
    <source>
        <dbReference type="SMART" id="SM00382"/>
    </source>
</evidence>
<keyword evidence="11" id="KW-0067">ATP-binding</keyword>
<dbReference type="GO" id="GO:0004222">
    <property type="term" value="F:metalloendopeptidase activity"/>
    <property type="evidence" value="ECO:0007669"/>
    <property type="project" value="InterPro"/>
</dbReference>
<evidence type="ECO:0000256" key="4">
    <source>
        <dbReference type="ARBA" id="ARBA00010550"/>
    </source>
</evidence>
<feature type="compositionally biased region" description="Basic and acidic residues" evidence="16">
    <location>
        <begin position="28"/>
        <end position="52"/>
    </location>
</feature>
<keyword evidence="5" id="KW-0645">Protease</keyword>
<evidence type="ECO:0000313" key="19">
    <source>
        <dbReference type="Proteomes" id="UP000692954"/>
    </source>
</evidence>
<evidence type="ECO:0000256" key="12">
    <source>
        <dbReference type="ARBA" id="ARBA00022989"/>
    </source>
</evidence>
<evidence type="ECO:0000256" key="3">
    <source>
        <dbReference type="ARBA" id="ARBA00010044"/>
    </source>
</evidence>
<dbReference type="GO" id="GO:0034982">
    <property type="term" value="P:mitochondrial protein processing"/>
    <property type="evidence" value="ECO:0007669"/>
    <property type="project" value="TreeGrafter"/>
</dbReference>
<keyword evidence="6" id="KW-0812">Transmembrane</keyword>
<dbReference type="InterPro" id="IPR003593">
    <property type="entry name" value="AAA+_ATPase"/>
</dbReference>
<evidence type="ECO:0000256" key="2">
    <source>
        <dbReference type="ARBA" id="ARBA00004225"/>
    </source>
</evidence>
<evidence type="ECO:0000256" key="9">
    <source>
        <dbReference type="ARBA" id="ARBA00022801"/>
    </source>
</evidence>
<evidence type="ECO:0000256" key="16">
    <source>
        <dbReference type="SAM" id="MobiDB-lite"/>
    </source>
</evidence>
<evidence type="ECO:0000313" key="18">
    <source>
        <dbReference type="EMBL" id="CAD8112129.1"/>
    </source>
</evidence>
<dbReference type="InterPro" id="IPR050928">
    <property type="entry name" value="ATP-dep_Zn_Metalloprotease"/>
</dbReference>
<dbReference type="FunFam" id="3.40.50.300:FF:000001">
    <property type="entry name" value="ATP-dependent zinc metalloprotease FtsH"/>
    <property type="match status" value="1"/>
</dbReference>
<proteinExistence type="inferred from homology"/>
<dbReference type="InterPro" id="IPR003960">
    <property type="entry name" value="ATPase_AAA_CS"/>
</dbReference>
<reference evidence="18" key="1">
    <citation type="submission" date="2021-01" db="EMBL/GenBank/DDBJ databases">
        <authorList>
            <consortium name="Genoscope - CEA"/>
            <person name="William W."/>
        </authorList>
    </citation>
    <scope>NUCLEOTIDE SEQUENCE</scope>
</reference>
<keyword evidence="12" id="KW-1133">Transmembrane helix</keyword>
<feature type="domain" description="AAA+ ATPase" evidence="17">
    <location>
        <begin position="290"/>
        <end position="427"/>
    </location>
</feature>
<evidence type="ECO:0000256" key="5">
    <source>
        <dbReference type="ARBA" id="ARBA00022670"/>
    </source>
</evidence>
<organism evidence="18 19">
    <name type="scientific">Paramecium sonneborni</name>
    <dbReference type="NCBI Taxonomy" id="65129"/>
    <lineage>
        <taxon>Eukaryota</taxon>
        <taxon>Sar</taxon>
        <taxon>Alveolata</taxon>
        <taxon>Ciliophora</taxon>
        <taxon>Intramacronucleata</taxon>
        <taxon>Oligohymenophorea</taxon>
        <taxon>Peniculida</taxon>
        <taxon>Parameciidae</taxon>
        <taxon>Paramecium</taxon>
    </lineage>
</organism>
<dbReference type="PROSITE" id="PS00674">
    <property type="entry name" value="AAA"/>
    <property type="match status" value="1"/>
</dbReference>
<dbReference type="HAMAP" id="MF_01458">
    <property type="entry name" value="FtsH"/>
    <property type="match status" value="1"/>
</dbReference>
<feature type="compositionally biased region" description="Polar residues" evidence="16">
    <location>
        <begin position="64"/>
        <end position="73"/>
    </location>
</feature>
<feature type="region of interest" description="Disordered" evidence="16">
    <location>
        <begin position="17"/>
        <end position="94"/>
    </location>
</feature>
<evidence type="ECO:0000256" key="13">
    <source>
        <dbReference type="ARBA" id="ARBA00023049"/>
    </source>
</evidence>
<sequence>MLQNRILRIIQKTPRFFFGNKKPPKGFENFERPRVEEEQGRNSLQKEQKEDQQQQDQDQQEQQTSQKSNKDFSQQQKWKRQQQQQNQPEDQDNQSRLLFTISGALMGYYLIDYIIPGRESQINIIQFVNQIYAITKSIEIRPSADSDAIYAHIVSDKGRYKLKLGNPDTFLENLEYLQLKANVEPQNMIKVSFRENQNSQLLDRVLDVIPLGFAILISLNFIKILRLFREKGTGGMMGMFKSNHKQFQMEQNVKVKFQDVAGLDEVKVEIKEFVDFLTNSNKFKQLGAKIPRGALLTGPPGTGKTMLAKACAGEAGVPFFYVSGSEFVEMFVGLGASRVRDLFEQAKQKSPSIIFIDEIDAIGKKRQARLGNDESENTLNQLLVEMDGFATDHNVIVLAATNMADQLDSALTRPGRLDRFIEVTLPDLNGRKQIFMVHLKPLNLDPSKTQEEYANRLATLTPGFSGAEIANLCNEAAILAARQSKSHVDSHDFEMAAERVMAGIEKKRIISEEERKVVAYHESGHAAVSWFLEGGDPLLKLTIIPRSKGSLGYAQYLPNESSLFTKQELLDKICCILGGRSSEKHFFQRVTTGAYDDLQKVKNLAYNIVTKYGMSDKIGNQGFRDENVNSFSDETSKIIDDEVREIIAQCTQRTELIIQKYHQQIQQLSEQLLVKETLDLNDLITILGERPFPPKSNFKEYLDTKKREKVAA</sequence>
<dbReference type="GO" id="GO:0005745">
    <property type="term" value="C:m-AAA complex"/>
    <property type="evidence" value="ECO:0007669"/>
    <property type="project" value="TreeGrafter"/>
</dbReference>
<evidence type="ECO:0000256" key="7">
    <source>
        <dbReference type="ARBA" id="ARBA00022723"/>
    </source>
</evidence>
<dbReference type="FunFam" id="1.10.8.60:FF:000019">
    <property type="entry name" value="AFG3-like AAA ATPase 2"/>
    <property type="match status" value="1"/>
</dbReference>
<dbReference type="Proteomes" id="UP000692954">
    <property type="component" value="Unassembled WGS sequence"/>
</dbReference>
<dbReference type="Pfam" id="PF17862">
    <property type="entry name" value="AAA_lid_3"/>
    <property type="match status" value="1"/>
</dbReference>
<dbReference type="FunFam" id="1.20.58.760:FF:000003">
    <property type="entry name" value="AFG3-like AAA ATPase 2"/>
    <property type="match status" value="1"/>
</dbReference>
<dbReference type="InterPro" id="IPR000642">
    <property type="entry name" value="Peptidase_M41"/>
</dbReference>
<comment type="subcellular location">
    <subcellularLocation>
        <location evidence="2">Mitochondrion membrane</location>
        <topology evidence="2">Multi-pass membrane protein</topology>
    </subcellularLocation>
</comment>
<feature type="compositionally biased region" description="Low complexity" evidence="16">
    <location>
        <begin position="54"/>
        <end position="63"/>
    </location>
</feature>
<evidence type="ECO:0000256" key="1">
    <source>
        <dbReference type="ARBA" id="ARBA00001947"/>
    </source>
</evidence>
<gene>
    <name evidence="18" type="ORF">PSON_ATCC_30995.1.T1000039</name>
</gene>
<dbReference type="NCBIfam" id="TIGR01241">
    <property type="entry name" value="FtsH_fam"/>
    <property type="match status" value="1"/>
</dbReference>
<dbReference type="OrthoDB" id="1413014at2759"/>
<keyword evidence="15" id="KW-0472">Membrane</keyword>
<evidence type="ECO:0000256" key="6">
    <source>
        <dbReference type="ARBA" id="ARBA00022692"/>
    </source>
</evidence>
<protein>
    <recommendedName>
        <fullName evidence="17">AAA+ ATPase domain-containing protein</fullName>
    </recommendedName>
</protein>
<keyword evidence="14" id="KW-0496">Mitochondrion</keyword>
<keyword evidence="10" id="KW-0862">Zinc</keyword>
<keyword evidence="13" id="KW-0482">Metalloprotease</keyword>
<dbReference type="GO" id="GO:0005524">
    <property type="term" value="F:ATP binding"/>
    <property type="evidence" value="ECO:0007669"/>
    <property type="project" value="UniProtKB-KW"/>
</dbReference>
<comment type="cofactor">
    <cofactor evidence="1">
        <name>Zn(2+)</name>
        <dbReference type="ChEBI" id="CHEBI:29105"/>
    </cofactor>
</comment>